<dbReference type="Gene3D" id="3.30.710.10">
    <property type="entry name" value="Potassium Channel Kv1.1, Chain A"/>
    <property type="match status" value="1"/>
</dbReference>
<dbReference type="SUPFAM" id="SSF81901">
    <property type="entry name" value="HCP-like"/>
    <property type="match status" value="2"/>
</dbReference>
<proteinExistence type="predicted"/>
<sequence length="593" mass="69138">MYDDIFLPKLSQNLLEILEDNEFYDITIEVGNDPYVRIFRAHMVILNYRSPYLRRILSTNINEKKNDGTLTHIKLPNIQPEIFHIVLRYIYGGRLSLEEYDTSDIIKVLVASNELSLQELIIHLQLFLIENKKNWIVQNFNLVYQTSFENDSFLKLQNFCSKLMFKEPEKIFNSIDFNSLSEKCMISLIQHDNFQVNVIQVWEQVLKWGIAQNPELPSNSASYSKDDFITLKNTLQHLIPFINFFNLTSKEYLDKVYPYKKIIPKDLRENLFRHFMDQPNNNNLEPNVTKEINPMAISSTIQKNLIIEEDFIIVDEINNFINKLLDKGIEYKLLKQKVIEYFNDHNINAKEIYNWLLNNQISTNSIFLLGYFNFFRIVTSLNNEKAFNLFINASEKNHTLAQFFVGKCYKFGYGTIKNEELAFEYYEKAADKNYTMAQLELGYSYRNGIGIKEDFKKAFYWYEKAAKNGNIIAMHNLGYCYKNGIGIGKDYNKAFELFKQSAEGGYSNGIAMVGNCYNNGIGTKVDKQKAFELYQNAANLGSEVAQNNLALIYENGNGTTKDTDKAIYWYNKSAKQGYVKAKNNLKRLQINNL</sequence>
<feature type="domain" description="BTB" evidence="1">
    <location>
        <begin position="24"/>
        <end position="99"/>
    </location>
</feature>
<comment type="caution">
    <text evidence="2">The sequence shown here is derived from an EMBL/GenBank/DDBJ whole genome shotgun (WGS) entry which is preliminary data.</text>
</comment>
<dbReference type="PANTHER" id="PTHR43628">
    <property type="entry name" value="ACTIVATOR OF C KINASE PROTEIN 1-RELATED"/>
    <property type="match status" value="1"/>
</dbReference>
<dbReference type="SUPFAM" id="SSF54695">
    <property type="entry name" value="POZ domain"/>
    <property type="match status" value="1"/>
</dbReference>
<evidence type="ECO:0000259" key="1">
    <source>
        <dbReference type="PROSITE" id="PS50097"/>
    </source>
</evidence>
<dbReference type="InterPro" id="IPR000210">
    <property type="entry name" value="BTB/POZ_dom"/>
</dbReference>
<dbReference type="Pfam" id="PF00651">
    <property type="entry name" value="BTB"/>
    <property type="match status" value="1"/>
</dbReference>
<dbReference type="PROSITE" id="PS50097">
    <property type="entry name" value="BTB"/>
    <property type="match status" value="1"/>
</dbReference>
<dbReference type="EMBL" id="BEXD01003994">
    <property type="protein sequence ID" value="GBC05226.1"/>
    <property type="molecule type" value="Genomic_DNA"/>
</dbReference>
<organism evidence="2 3">
    <name type="scientific">Rhizophagus clarus</name>
    <dbReference type="NCBI Taxonomy" id="94130"/>
    <lineage>
        <taxon>Eukaryota</taxon>
        <taxon>Fungi</taxon>
        <taxon>Fungi incertae sedis</taxon>
        <taxon>Mucoromycota</taxon>
        <taxon>Glomeromycotina</taxon>
        <taxon>Glomeromycetes</taxon>
        <taxon>Glomerales</taxon>
        <taxon>Glomeraceae</taxon>
        <taxon>Rhizophagus</taxon>
    </lineage>
</organism>
<dbReference type="InterPro" id="IPR011333">
    <property type="entry name" value="SKP1/BTB/POZ_sf"/>
</dbReference>
<dbReference type="AlphaFoldDB" id="A0A2Z6RQR7"/>
<evidence type="ECO:0000313" key="3">
    <source>
        <dbReference type="Proteomes" id="UP000247702"/>
    </source>
</evidence>
<dbReference type="InterPro" id="IPR011990">
    <property type="entry name" value="TPR-like_helical_dom_sf"/>
</dbReference>
<evidence type="ECO:0000313" key="2">
    <source>
        <dbReference type="EMBL" id="GBC05226.1"/>
    </source>
</evidence>
<dbReference type="Proteomes" id="UP000247702">
    <property type="component" value="Unassembled WGS sequence"/>
</dbReference>
<dbReference type="PANTHER" id="PTHR43628:SF1">
    <property type="entry name" value="CHITIN SYNTHASE REGULATORY FACTOR 2-RELATED"/>
    <property type="match status" value="1"/>
</dbReference>
<dbReference type="InterPro" id="IPR006597">
    <property type="entry name" value="Sel1-like"/>
</dbReference>
<dbReference type="CDD" id="cd18186">
    <property type="entry name" value="BTB_POZ_ZBTB_KLHL-like"/>
    <property type="match status" value="1"/>
</dbReference>
<dbReference type="InterPro" id="IPR052945">
    <property type="entry name" value="Mitotic_Regulator"/>
</dbReference>
<name>A0A2Z6RQR7_9GLOM</name>
<dbReference type="Gene3D" id="1.25.40.10">
    <property type="entry name" value="Tetratricopeptide repeat domain"/>
    <property type="match status" value="1"/>
</dbReference>
<reference evidence="2 3" key="1">
    <citation type="submission" date="2017-11" db="EMBL/GenBank/DDBJ databases">
        <title>The genome of Rhizophagus clarus HR1 reveals common genetic basis of auxotrophy among arbuscular mycorrhizal fungi.</title>
        <authorList>
            <person name="Kobayashi Y."/>
        </authorList>
    </citation>
    <scope>NUCLEOTIDE SEQUENCE [LARGE SCALE GENOMIC DNA]</scope>
    <source>
        <strain evidence="2 3">HR1</strain>
    </source>
</reference>
<protein>
    <recommendedName>
        <fullName evidence="1">BTB domain-containing protein</fullName>
    </recommendedName>
</protein>
<keyword evidence="3" id="KW-1185">Reference proteome</keyword>
<dbReference type="Pfam" id="PF08238">
    <property type="entry name" value="Sel1"/>
    <property type="match status" value="6"/>
</dbReference>
<gene>
    <name evidence="2" type="ORF">RclHR1_06100006</name>
</gene>
<dbReference type="SMART" id="SM00225">
    <property type="entry name" value="BTB"/>
    <property type="match status" value="1"/>
</dbReference>
<dbReference type="SMART" id="SM00671">
    <property type="entry name" value="SEL1"/>
    <property type="match status" value="6"/>
</dbReference>
<accession>A0A2Z6RQR7</accession>